<organism evidence="6 7">
    <name type="scientific">Ligilactobacillus salivarius NIAS840</name>
    <dbReference type="NCBI Taxonomy" id="1029822"/>
    <lineage>
        <taxon>Bacteria</taxon>
        <taxon>Bacillati</taxon>
        <taxon>Bacillota</taxon>
        <taxon>Bacilli</taxon>
        <taxon>Lactobacillales</taxon>
        <taxon>Lactobacillaceae</taxon>
        <taxon>Ligilactobacillus</taxon>
    </lineage>
</organism>
<evidence type="ECO:0000313" key="6">
    <source>
        <dbReference type="EMBL" id="EGL98178.1"/>
    </source>
</evidence>
<dbReference type="RefSeq" id="WP_003706700.1">
    <property type="nucleotide sequence ID" value="NZ_AFMN01000002.1"/>
</dbReference>
<dbReference type="Pfam" id="PF04650">
    <property type="entry name" value="YSIRK_signal"/>
    <property type="match status" value="1"/>
</dbReference>
<keyword evidence="2" id="KW-0175">Coiled coil</keyword>
<dbReference type="EMBL" id="AFMN01000002">
    <property type="protein sequence ID" value="EGL98178.1"/>
    <property type="molecule type" value="Genomic_DNA"/>
</dbReference>
<dbReference type="SUPFAM" id="SSF74914">
    <property type="entry name" value="V-region of surface antigen I/II (SA I/II, PAC)"/>
    <property type="match status" value="1"/>
</dbReference>
<feature type="domain" description="YSIRK Gram-positive signal peptide" evidence="4">
    <location>
        <begin position="17"/>
        <end position="36"/>
    </location>
</feature>
<dbReference type="PATRIC" id="fig|1029822.3.peg.1604"/>
<evidence type="ECO:0000256" key="1">
    <source>
        <dbReference type="ARBA" id="ARBA00022729"/>
    </source>
</evidence>
<feature type="region of interest" description="Disordered" evidence="3">
    <location>
        <begin position="153"/>
        <end position="172"/>
    </location>
</feature>
<sequence length="1013" mass="111791">MVSKNNMMLLENKQNRKNMRYGIRKFSSGTASVLLGFTVAGTVMMMANHEEASADTVGTQSNTNSVSSTTQNASVPIQSPKSQDVQNAVNNAVKQGVQVTQNNSQTIVAHNTTEVQQAQQRVSQANQQQADKINAVAQQQKQLNNQYANAKADYDTSQANSKDSTTVNKQNSDKLQAAVQAAKAAGVQVTQNQTQTVMATDNSTYNRVKQDVNNKYNQQVSSLKSITDAQKDLNNRYNSARTDAQNLNSDSNSTRNSLDSAIRNAKSTNGVKFIDDGTRNVTVDVNNYNSKKAEIERDNRQQADSINSQVQQYKHKLDEYKNNLAKYEKEYNDYLASIQGKDSIDSKVIWQNLFLNFGQGAKLSVQWNAKPIETHQNQTSGDDDYKQDFAKSLEYSAVFQGSHSGTVATATWLMPDGAYYKNLDGTKVRIAKVVGVLSNVVASGDNSNRVILGFFNNPIMHAFSAFANSVDETFYFYDDTGKLINFKDGTAWFGIASLNHFNSSMWDWYTQKEVTETVKALSGAKIYTPRGNITLGDDGKTHEDQLPAHDLGNGFYGVNGTDYSGFAVAKISNGATFRWSKNGYNNAGNFHWDESKKIYLPSKTGYDNTEFTSAGNDVNSYYQWAMSTDLYGMAKTLVPPTPPTPPTIHYHRTNVALQPPTPLKANYTEYQMKMPDTPPTPPKKRYLSTSYTNYNIVYQATSDKNWKEGSQTVNGKMEINEDIAHAKVDMTVPSPSTVNGKLTHVSLTDNYSRFAKFVTVTGANVYENERNATADYAITNANNAVTATRKNPATVNGGTVSLVVDFKVNPNVPSGTKLVNSGSGTINTQTVPTPDAQIVTFTQKPTKHWIEGSQVVDGKTYINNDIVTTKVDMDLPNPSQLAKTLSYVSVTDDYRDFKDKAVLQSYKVLENGTDVTSQYTVINFGGLLQAIRKNAATTPGGKVSLIATFEVNHDVKSGTTFTNRGSGRINNHTVDTNTPQIVTFKQDTSKHWVEGSQVVDDKTYIKKTWYTSS</sequence>
<dbReference type="NCBIfam" id="TIGR01168">
    <property type="entry name" value="YSIRK_signal"/>
    <property type="match status" value="1"/>
</dbReference>
<feature type="coiled-coil region" evidence="2">
    <location>
        <begin position="303"/>
        <end position="337"/>
    </location>
</feature>
<evidence type="ECO:0000259" key="5">
    <source>
        <dbReference type="Pfam" id="PF18652"/>
    </source>
</evidence>
<accession>F5VFN9</accession>
<dbReference type="InterPro" id="IPR041324">
    <property type="entry name" value="AgI/II_N"/>
</dbReference>
<feature type="compositionally biased region" description="Low complexity" evidence="3">
    <location>
        <begin position="56"/>
        <end position="75"/>
    </location>
</feature>
<dbReference type="Proteomes" id="UP000006227">
    <property type="component" value="Unassembled WGS sequence"/>
</dbReference>
<dbReference type="Pfam" id="PF18652">
    <property type="entry name" value="Adhesin_P1_N"/>
    <property type="match status" value="2"/>
</dbReference>
<evidence type="ECO:0000259" key="4">
    <source>
        <dbReference type="Pfam" id="PF04650"/>
    </source>
</evidence>
<dbReference type="InterPro" id="IPR036234">
    <property type="entry name" value="SA_I/II_PAC_V_sf"/>
</dbReference>
<dbReference type="AlphaFoldDB" id="F5VFN9"/>
<protein>
    <submittedName>
        <fullName evidence="6">Uncharacterized protein</fullName>
    </submittedName>
</protein>
<feature type="domain" description="Antigen I/II N-terminal" evidence="5">
    <location>
        <begin position="159"/>
        <end position="246"/>
    </location>
</feature>
<feature type="domain" description="Antigen I/II N-terminal" evidence="5">
    <location>
        <begin position="252"/>
        <end position="334"/>
    </location>
</feature>
<dbReference type="InterPro" id="IPR005877">
    <property type="entry name" value="YSIRK_signal_dom"/>
</dbReference>
<feature type="compositionally biased region" description="Polar residues" evidence="3">
    <location>
        <begin position="155"/>
        <end position="172"/>
    </location>
</feature>
<evidence type="ECO:0000256" key="2">
    <source>
        <dbReference type="SAM" id="Coils"/>
    </source>
</evidence>
<evidence type="ECO:0000313" key="7">
    <source>
        <dbReference type="Proteomes" id="UP000006227"/>
    </source>
</evidence>
<evidence type="ECO:0000256" key="3">
    <source>
        <dbReference type="SAM" id="MobiDB-lite"/>
    </source>
</evidence>
<name>F5VFN9_9LACO</name>
<dbReference type="Gene3D" id="2.60.530.10">
    <property type="entry name" value="Major cell-surface adhesin PAc"/>
    <property type="match status" value="1"/>
</dbReference>
<proteinExistence type="predicted"/>
<reference evidence="6 7" key="1">
    <citation type="journal article" date="2011" name="J. Bacteriol.">
        <title>Genome Sequence of Lactobacillus salivarius NIAS840, Isolated from Chicken Intestine.</title>
        <authorList>
            <person name="Ham J.S."/>
            <person name="Kim H.W."/>
            <person name="Seol K.H."/>
            <person name="Jang A."/>
            <person name="Jeong S.G."/>
            <person name="Oh M.H."/>
            <person name="Kim D.H."/>
            <person name="Kang D.K."/>
            <person name="Kim G.B."/>
            <person name="Cha C.J."/>
        </authorList>
    </citation>
    <scope>NUCLEOTIDE SEQUENCE [LARGE SCALE GENOMIC DNA]</scope>
    <source>
        <strain evidence="6 7">NIAS840</strain>
    </source>
</reference>
<feature type="region of interest" description="Disordered" evidence="3">
    <location>
        <begin position="52"/>
        <end position="82"/>
    </location>
</feature>
<gene>
    <name evidence="6" type="ORF">NIAS840_01609</name>
</gene>
<keyword evidence="1" id="KW-0732">Signal</keyword>
<comment type="caution">
    <text evidence="6">The sequence shown here is derived from an EMBL/GenBank/DDBJ whole genome shotgun (WGS) entry which is preliminary data.</text>
</comment>